<evidence type="ECO:0000256" key="1">
    <source>
        <dbReference type="SAM" id="Coils"/>
    </source>
</evidence>
<dbReference type="EMBL" id="MN739052">
    <property type="protein sequence ID" value="QHS86200.1"/>
    <property type="molecule type" value="Genomic_DNA"/>
</dbReference>
<accession>A0A6C0B2D5</accession>
<organism evidence="2">
    <name type="scientific">viral metagenome</name>
    <dbReference type="NCBI Taxonomy" id="1070528"/>
    <lineage>
        <taxon>unclassified sequences</taxon>
        <taxon>metagenomes</taxon>
        <taxon>organismal metagenomes</taxon>
    </lineage>
</organism>
<proteinExistence type="predicted"/>
<dbReference type="AlphaFoldDB" id="A0A6C0B2D5"/>
<name>A0A6C0B2D5_9ZZZZ</name>
<keyword evidence="1" id="KW-0175">Coiled coil</keyword>
<dbReference type="InterPro" id="IPR027417">
    <property type="entry name" value="P-loop_NTPase"/>
</dbReference>
<feature type="coiled-coil region" evidence="1">
    <location>
        <begin position="625"/>
        <end position="688"/>
    </location>
</feature>
<sequence>MDLTQTKLTKEEWENIEIPVSPEEKQILRLIIDGYTDVNIKSNENMSLFSFAKIEMTSENENFLYQKYFSEWIQTILTKYGAGLGIKLAAIQSMEGSSIKKIKSADNIRIMNIDANIKQNAESVFEYTLISLCEKLLKHLHKRENKYAFYLYTLIHMQKQSIAHLNVHVCDFVDKLVAISSKYTEPSNIMENAYEFIEKNKYLLKYQDKALFNHQKQLFSIFKSNTGSPKLVLYTAPTGTGKTLSPIGLAGHYCIIFVCVARHIGVALAKSAISMEKKVAFAFGCQSAADVRLHYFAAKDYTKHRKSGGIGKVDNSNGSKVEIMICDIQSYLTAMYYMLAFNDASNIITYWDEPTITMDYKTHPLHATIQKNWAENKIPNVVLSCATLPKEDEIGSVLQDFRGKFESAEVRVIESHDCRKSIPILNKDNYSVLPHNLYSNYEEMIRCVNYCSQNRTLLRYFDLAEIVRFIVYLHEEEIIDDAYSADDYFTGGIGDITMDSLKNYYLLLLKHIESACWPDVYSYINTTCDKKFDSSRSIRKVKSMESSAIPSVLTRTVSMSTDINREAIKKTSTGILLTTADAYTLTDGPTIFLSEDVQKVGTFYIQQSNISPVVFQTIMARIVKNNEFTEKIVRLENSLEAEQNKMGAGANDESEEKKIDSERLSNDAKALLDEINKLRKEIKMVSLDPMYVPNTKPHQELWAPSGEISASAFLPKIDEVTTRYIMSLDIENNLKVLLLLGIGMFIEKPNIKYMEIMKRLADEQRLFIIIASSDYIYGTNYQFCHGFIGKDLKNMTQQKTIQAMGRIGRNNIQQSYTVRFRDDAMIRSLFEKPKENLEAVNMCALFCS</sequence>
<dbReference type="SUPFAM" id="SSF52540">
    <property type="entry name" value="P-loop containing nucleoside triphosphate hydrolases"/>
    <property type="match status" value="1"/>
</dbReference>
<evidence type="ECO:0000313" key="2">
    <source>
        <dbReference type="EMBL" id="QHS86200.1"/>
    </source>
</evidence>
<reference evidence="2" key="1">
    <citation type="journal article" date="2020" name="Nature">
        <title>Giant virus diversity and host interactions through global metagenomics.</title>
        <authorList>
            <person name="Schulz F."/>
            <person name="Roux S."/>
            <person name="Paez-Espino D."/>
            <person name="Jungbluth S."/>
            <person name="Walsh D.A."/>
            <person name="Denef V.J."/>
            <person name="McMahon K.D."/>
            <person name="Konstantinidis K.T."/>
            <person name="Eloe-Fadrosh E.A."/>
            <person name="Kyrpides N.C."/>
            <person name="Woyke T."/>
        </authorList>
    </citation>
    <scope>NUCLEOTIDE SEQUENCE</scope>
    <source>
        <strain evidence="2">GVMAG-M-3300009187-29</strain>
    </source>
</reference>
<protein>
    <submittedName>
        <fullName evidence="2">Uncharacterized protein</fullName>
    </submittedName>
</protein>